<dbReference type="GO" id="GO:0008270">
    <property type="term" value="F:zinc ion binding"/>
    <property type="evidence" value="ECO:0007669"/>
    <property type="project" value="UniProtKB-KW"/>
</dbReference>
<sequence length="236" mass="26978">MVKVKIPCIHNNFLIDKKTNIPQPCLKILFGVLYEDTARLVYCHDIDNENEERSEYYIPLTSTTTEPISMNPFCPHCKTNILSNFAAVGYPTHHVDSIIETLRQDAYDIIRSTKRVAQENDNILGTFVREIVRYYDMPCSSIEEVNAWVDGLLGDDGPVNRPKAAATWAVDELDRVDDVEEGDCVVCLEGLMMKKKEDDVVVKLPCQHEFHEECIVTWLRNSHVCPLCRFELPTEG</sequence>
<dbReference type="AlphaFoldDB" id="A0AAW1I5F3"/>
<gene>
    <name evidence="8" type="ORF">RND81_10G220100</name>
</gene>
<proteinExistence type="predicted"/>
<dbReference type="Pfam" id="PF13639">
    <property type="entry name" value="zf-RING_2"/>
    <property type="match status" value="1"/>
</dbReference>
<dbReference type="SUPFAM" id="SSF57850">
    <property type="entry name" value="RING/U-box"/>
    <property type="match status" value="1"/>
</dbReference>
<dbReference type="SMART" id="SM00184">
    <property type="entry name" value="RING"/>
    <property type="match status" value="1"/>
</dbReference>
<dbReference type="EMBL" id="JBDFQZ010000010">
    <property type="protein sequence ID" value="KAK9684602.1"/>
    <property type="molecule type" value="Genomic_DNA"/>
</dbReference>
<name>A0AAW1I5F3_SAPOF</name>
<evidence type="ECO:0000259" key="7">
    <source>
        <dbReference type="PROSITE" id="PS50089"/>
    </source>
</evidence>
<dbReference type="GO" id="GO:0005737">
    <property type="term" value="C:cytoplasm"/>
    <property type="evidence" value="ECO:0007669"/>
    <property type="project" value="TreeGrafter"/>
</dbReference>
<dbReference type="Proteomes" id="UP001443914">
    <property type="component" value="Unassembled WGS sequence"/>
</dbReference>
<evidence type="ECO:0000256" key="6">
    <source>
        <dbReference type="PROSITE-ProRule" id="PRU00175"/>
    </source>
</evidence>
<evidence type="ECO:0000313" key="9">
    <source>
        <dbReference type="Proteomes" id="UP001443914"/>
    </source>
</evidence>
<feature type="domain" description="RING-type" evidence="7">
    <location>
        <begin position="184"/>
        <end position="229"/>
    </location>
</feature>
<dbReference type="GO" id="GO:0061630">
    <property type="term" value="F:ubiquitin protein ligase activity"/>
    <property type="evidence" value="ECO:0007669"/>
    <property type="project" value="UniProtKB-EC"/>
</dbReference>
<accession>A0AAW1I5F3</accession>
<evidence type="ECO:0000256" key="5">
    <source>
        <dbReference type="ARBA" id="ARBA00022833"/>
    </source>
</evidence>
<keyword evidence="3" id="KW-0479">Metal-binding</keyword>
<dbReference type="InterPro" id="IPR013083">
    <property type="entry name" value="Znf_RING/FYVE/PHD"/>
</dbReference>
<dbReference type="InterPro" id="IPR001841">
    <property type="entry name" value="Znf_RING"/>
</dbReference>
<evidence type="ECO:0000256" key="3">
    <source>
        <dbReference type="ARBA" id="ARBA00022723"/>
    </source>
</evidence>
<comment type="caution">
    <text evidence="8">The sequence shown here is derived from an EMBL/GenBank/DDBJ whole genome shotgun (WGS) entry which is preliminary data.</text>
</comment>
<reference evidence="8" key="1">
    <citation type="submission" date="2024-03" db="EMBL/GenBank/DDBJ databases">
        <title>WGS assembly of Saponaria officinalis var. Norfolk2.</title>
        <authorList>
            <person name="Jenkins J."/>
            <person name="Shu S."/>
            <person name="Grimwood J."/>
            <person name="Barry K."/>
            <person name="Goodstein D."/>
            <person name="Schmutz J."/>
            <person name="Leebens-Mack J."/>
            <person name="Osbourn A."/>
        </authorList>
    </citation>
    <scope>NUCLEOTIDE SEQUENCE [LARGE SCALE GENOMIC DNA]</scope>
    <source>
        <strain evidence="8">JIC</strain>
    </source>
</reference>
<dbReference type="PROSITE" id="PS50089">
    <property type="entry name" value="ZF_RING_2"/>
    <property type="match status" value="1"/>
</dbReference>
<keyword evidence="5" id="KW-0862">Zinc</keyword>
<evidence type="ECO:0000256" key="2">
    <source>
        <dbReference type="ARBA" id="ARBA00012483"/>
    </source>
</evidence>
<protein>
    <recommendedName>
        <fullName evidence="2">RING-type E3 ubiquitin transferase</fullName>
        <ecNumber evidence="2">2.3.2.27</ecNumber>
    </recommendedName>
</protein>
<dbReference type="EC" id="2.3.2.27" evidence="2"/>
<organism evidence="8 9">
    <name type="scientific">Saponaria officinalis</name>
    <name type="common">Common soapwort</name>
    <name type="synonym">Lychnis saponaria</name>
    <dbReference type="NCBI Taxonomy" id="3572"/>
    <lineage>
        <taxon>Eukaryota</taxon>
        <taxon>Viridiplantae</taxon>
        <taxon>Streptophyta</taxon>
        <taxon>Embryophyta</taxon>
        <taxon>Tracheophyta</taxon>
        <taxon>Spermatophyta</taxon>
        <taxon>Magnoliopsida</taxon>
        <taxon>eudicotyledons</taxon>
        <taxon>Gunneridae</taxon>
        <taxon>Pentapetalae</taxon>
        <taxon>Caryophyllales</taxon>
        <taxon>Caryophyllaceae</taxon>
        <taxon>Caryophylleae</taxon>
        <taxon>Saponaria</taxon>
    </lineage>
</organism>
<evidence type="ECO:0000313" key="8">
    <source>
        <dbReference type="EMBL" id="KAK9684602.1"/>
    </source>
</evidence>
<comment type="catalytic activity">
    <reaction evidence="1">
        <text>S-ubiquitinyl-[E2 ubiquitin-conjugating enzyme]-L-cysteine + [acceptor protein]-L-lysine = [E2 ubiquitin-conjugating enzyme]-L-cysteine + N(6)-ubiquitinyl-[acceptor protein]-L-lysine.</text>
        <dbReference type="EC" id="2.3.2.27"/>
    </reaction>
</comment>
<dbReference type="CDD" id="cd16454">
    <property type="entry name" value="RING-H2_PA-TM-RING"/>
    <property type="match status" value="1"/>
</dbReference>
<evidence type="ECO:0000256" key="4">
    <source>
        <dbReference type="ARBA" id="ARBA00022771"/>
    </source>
</evidence>
<dbReference type="PANTHER" id="PTHR15710">
    <property type="entry name" value="E3 UBIQUITIN-PROTEIN LIGASE PRAJA"/>
    <property type="match status" value="1"/>
</dbReference>
<keyword evidence="4 6" id="KW-0863">Zinc-finger</keyword>
<evidence type="ECO:0000256" key="1">
    <source>
        <dbReference type="ARBA" id="ARBA00000900"/>
    </source>
</evidence>
<dbReference type="GO" id="GO:0016567">
    <property type="term" value="P:protein ubiquitination"/>
    <property type="evidence" value="ECO:0007669"/>
    <property type="project" value="TreeGrafter"/>
</dbReference>
<dbReference type="PANTHER" id="PTHR15710:SF243">
    <property type="entry name" value="E3 UBIQUITIN-PROTEIN LIGASE PRAJA-2 ISOFORM X1"/>
    <property type="match status" value="1"/>
</dbReference>
<keyword evidence="9" id="KW-1185">Reference proteome</keyword>
<dbReference type="Gene3D" id="3.30.40.10">
    <property type="entry name" value="Zinc/RING finger domain, C3HC4 (zinc finger)"/>
    <property type="match status" value="1"/>
</dbReference>